<protein>
    <submittedName>
        <fullName evidence="2">SDR family oxidoreductase</fullName>
    </submittedName>
</protein>
<dbReference type="EMBL" id="JAAZSR010000744">
    <property type="protein sequence ID" value="NKX52791.1"/>
    <property type="molecule type" value="Genomic_DNA"/>
</dbReference>
<dbReference type="PRINTS" id="PR00081">
    <property type="entry name" value="GDHRDH"/>
</dbReference>
<gene>
    <name evidence="2" type="ORF">HER39_19880</name>
</gene>
<accession>A0ABX1JVN4</accession>
<keyword evidence="3" id="KW-1185">Reference proteome</keyword>
<evidence type="ECO:0000313" key="2">
    <source>
        <dbReference type="EMBL" id="NKX52791.1"/>
    </source>
</evidence>
<name>A0ABX1JVN4_9MICC</name>
<feature type="non-terminal residue" evidence="2">
    <location>
        <position position="168"/>
    </location>
</feature>
<feature type="non-terminal residue" evidence="2">
    <location>
        <position position="1"/>
    </location>
</feature>
<dbReference type="SUPFAM" id="SSF51735">
    <property type="entry name" value="NAD(P)-binding Rossmann-fold domains"/>
    <property type="match status" value="1"/>
</dbReference>
<proteinExistence type="inferred from homology"/>
<dbReference type="Gene3D" id="3.40.50.720">
    <property type="entry name" value="NAD(P)-binding Rossmann-like Domain"/>
    <property type="match status" value="1"/>
</dbReference>
<evidence type="ECO:0000256" key="1">
    <source>
        <dbReference type="ARBA" id="ARBA00006484"/>
    </source>
</evidence>
<sequence length="168" mass="17576">QGRAHAEVCAREGADVILVDVADPQAEASAETVARVVAYGRKALSVRADTTSQAELDGAVASGLSTFGKIDAAIINAGIHRSGLFWEMEEKDWDAVLGVNLTGAWKTAKAVAPHMIDRGSGSIVMISSVDAYVPEVESTAYGVSKTGVLGLMKYVAYELAPHGVRCNA</sequence>
<dbReference type="Proteomes" id="UP000523795">
    <property type="component" value="Unassembled WGS sequence"/>
</dbReference>
<evidence type="ECO:0000313" key="3">
    <source>
        <dbReference type="Proteomes" id="UP000523795"/>
    </source>
</evidence>
<dbReference type="CDD" id="cd05233">
    <property type="entry name" value="SDR_c"/>
    <property type="match status" value="1"/>
</dbReference>
<dbReference type="InterPro" id="IPR050259">
    <property type="entry name" value="SDR"/>
</dbReference>
<organism evidence="2 3">
    <name type="scientific">Arthrobacter deserti</name>
    <dbReference type="NCBI Taxonomy" id="1742687"/>
    <lineage>
        <taxon>Bacteria</taxon>
        <taxon>Bacillati</taxon>
        <taxon>Actinomycetota</taxon>
        <taxon>Actinomycetes</taxon>
        <taxon>Micrococcales</taxon>
        <taxon>Micrococcaceae</taxon>
        <taxon>Arthrobacter</taxon>
    </lineage>
</organism>
<dbReference type="PANTHER" id="PTHR42879">
    <property type="entry name" value="3-OXOACYL-(ACYL-CARRIER-PROTEIN) REDUCTASE"/>
    <property type="match status" value="1"/>
</dbReference>
<reference evidence="2 3" key="1">
    <citation type="submission" date="2020-04" db="EMBL/GenBank/DDBJ databases">
        <authorList>
            <person name="Liu S."/>
        </authorList>
    </citation>
    <scope>NUCLEOTIDE SEQUENCE [LARGE SCALE GENOMIC DNA]</scope>
    <source>
        <strain evidence="2 3">CGMCC 1.15091</strain>
    </source>
</reference>
<dbReference type="PRINTS" id="PR00080">
    <property type="entry name" value="SDRFAMILY"/>
</dbReference>
<dbReference type="InterPro" id="IPR002347">
    <property type="entry name" value="SDR_fam"/>
</dbReference>
<dbReference type="InterPro" id="IPR036291">
    <property type="entry name" value="NAD(P)-bd_dom_sf"/>
</dbReference>
<dbReference type="Pfam" id="PF00106">
    <property type="entry name" value="adh_short"/>
    <property type="match status" value="1"/>
</dbReference>
<comment type="similarity">
    <text evidence="1">Belongs to the short-chain dehydrogenases/reductases (SDR) family.</text>
</comment>
<comment type="caution">
    <text evidence="2">The sequence shown here is derived from an EMBL/GenBank/DDBJ whole genome shotgun (WGS) entry which is preliminary data.</text>
</comment>